<gene>
    <name evidence="1" type="ORF">G4Z02_06270</name>
</gene>
<keyword evidence="2" id="KW-1185">Reference proteome</keyword>
<protein>
    <recommendedName>
        <fullName evidence="3">Lipoprotein</fullName>
    </recommendedName>
</protein>
<evidence type="ECO:0000313" key="1">
    <source>
        <dbReference type="EMBL" id="QMS85372.1"/>
    </source>
</evidence>
<reference evidence="1 2" key="1">
    <citation type="submission" date="2020-02" db="EMBL/GenBank/DDBJ databases">
        <authorList>
            <person name="Zheng R.K."/>
            <person name="Sun C.M."/>
        </authorList>
    </citation>
    <scope>NUCLEOTIDE SEQUENCE [LARGE SCALE GENOMIC DNA]</scope>
    <source>
        <strain evidence="2">zrk13</strain>
    </source>
</reference>
<sequence>MRTITFILILILTTLLTACIEKERAYLDCLQSGYSGTNECSLQQGYDAVKKHFETKVSDMEWDDISAVTGYYYIINNRLELNITLDTSQTPLNIEFAEQAVSLYTEMYNEMEMVGFEHKVAYLRIDGYEFDGLYMYPGTEGPSFQATINVEDEFYNLVENNENYMKYLLDIESFVEKRISFISPTIDGGISPDYTQKSILLTSTTANEISSIYFDPIFSETEESNIRVLLRELFSEFTIVE</sequence>
<organism evidence="1 2">
    <name type="scientific">Candidatus Xianfuyuplasma coldseepsis</name>
    <dbReference type="NCBI Taxonomy" id="2782163"/>
    <lineage>
        <taxon>Bacteria</taxon>
        <taxon>Bacillati</taxon>
        <taxon>Mycoplasmatota</taxon>
        <taxon>Mollicutes</taxon>
        <taxon>Candidatus Izemoplasmatales</taxon>
        <taxon>Candidatus Izemoplasmataceae</taxon>
        <taxon>Candidatus Xianfuyuplasma</taxon>
    </lineage>
</organism>
<name>A0A7L7KSX1_9MOLU</name>
<dbReference type="Proteomes" id="UP000514720">
    <property type="component" value="Chromosome"/>
</dbReference>
<dbReference type="RefSeq" id="WP_258877165.1">
    <property type="nucleotide sequence ID" value="NZ_CP048914.1"/>
</dbReference>
<dbReference type="EMBL" id="CP048914">
    <property type="protein sequence ID" value="QMS85372.1"/>
    <property type="molecule type" value="Genomic_DNA"/>
</dbReference>
<dbReference type="PROSITE" id="PS51257">
    <property type="entry name" value="PROKAR_LIPOPROTEIN"/>
    <property type="match status" value="1"/>
</dbReference>
<dbReference type="KEGG" id="xcl:G4Z02_06270"/>
<dbReference type="AlphaFoldDB" id="A0A7L7KSX1"/>
<proteinExistence type="predicted"/>
<accession>A0A7L7KSX1</accession>
<evidence type="ECO:0008006" key="3">
    <source>
        <dbReference type="Google" id="ProtNLM"/>
    </source>
</evidence>
<evidence type="ECO:0000313" key="2">
    <source>
        <dbReference type="Proteomes" id="UP000514720"/>
    </source>
</evidence>